<evidence type="ECO:0000313" key="4">
    <source>
        <dbReference type="Proteomes" id="UP001165135"/>
    </source>
</evidence>
<sequence length="71" mass="7533">MQQGFPHLPVKQRNDAAQPPNEPGGTPGLMTVVNAMLVGVPAAYAGSHSILVTAITAVVTLGVVLMWRWIR</sequence>
<protein>
    <submittedName>
        <fullName evidence="3">Uncharacterized protein</fullName>
    </submittedName>
</protein>
<evidence type="ECO:0000256" key="2">
    <source>
        <dbReference type="SAM" id="Phobius"/>
    </source>
</evidence>
<comment type="caution">
    <text evidence="3">The sequence shown here is derived from an EMBL/GenBank/DDBJ whole genome shotgun (WGS) entry which is preliminary data.</text>
</comment>
<keyword evidence="2" id="KW-0472">Membrane</keyword>
<gene>
    <name evidence="3" type="ORF">Airi01_087940</name>
</gene>
<feature type="region of interest" description="Disordered" evidence="1">
    <location>
        <begin position="1"/>
        <end position="27"/>
    </location>
</feature>
<proteinExistence type="predicted"/>
<evidence type="ECO:0000313" key="3">
    <source>
        <dbReference type="EMBL" id="GLY80527.1"/>
    </source>
</evidence>
<dbReference type="Proteomes" id="UP001165135">
    <property type="component" value="Unassembled WGS sequence"/>
</dbReference>
<feature type="transmembrane region" description="Helical" evidence="2">
    <location>
        <begin position="50"/>
        <end position="70"/>
    </location>
</feature>
<dbReference type="EMBL" id="BSTJ01000015">
    <property type="protein sequence ID" value="GLY80527.1"/>
    <property type="molecule type" value="Genomic_DNA"/>
</dbReference>
<accession>A0A9W6VVF8</accession>
<reference evidence="3" key="1">
    <citation type="submission" date="2023-03" db="EMBL/GenBank/DDBJ databases">
        <title>Actinoallomurus iriomotensis NBRC 103681.</title>
        <authorList>
            <person name="Ichikawa N."/>
            <person name="Sato H."/>
            <person name="Tonouchi N."/>
        </authorList>
    </citation>
    <scope>NUCLEOTIDE SEQUENCE</scope>
    <source>
        <strain evidence="3">NBRC 103681</strain>
    </source>
</reference>
<organism evidence="3 4">
    <name type="scientific">Actinoallomurus iriomotensis</name>
    <dbReference type="NCBI Taxonomy" id="478107"/>
    <lineage>
        <taxon>Bacteria</taxon>
        <taxon>Bacillati</taxon>
        <taxon>Actinomycetota</taxon>
        <taxon>Actinomycetes</taxon>
        <taxon>Streptosporangiales</taxon>
        <taxon>Thermomonosporaceae</taxon>
        <taxon>Actinoallomurus</taxon>
    </lineage>
</organism>
<dbReference type="AlphaFoldDB" id="A0A9W6VVF8"/>
<keyword evidence="2" id="KW-1133">Transmembrane helix</keyword>
<evidence type="ECO:0000256" key="1">
    <source>
        <dbReference type="SAM" id="MobiDB-lite"/>
    </source>
</evidence>
<name>A0A9W6VVF8_9ACTN</name>
<keyword evidence="2" id="KW-0812">Transmembrane</keyword>